<dbReference type="InterPro" id="IPR037069">
    <property type="entry name" value="AcylCoA_DH/ox_N_sf"/>
</dbReference>
<dbReference type="InterPro" id="IPR046373">
    <property type="entry name" value="Acyl-CoA_Oxase/DH_mid-dom_sf"/>
</dbReference>
<dbReference type="SUPFAM" id="SSF47203">
    <property type="entry name" value="Acyl-CoA dehydrogenase C-terminal domain-like"/>
    <property type="match status" value="1"/>
</dbReference>
<dbReference type="InterPro" id="IPR013786">
    <property type="entry name" value="AcylCoA_DH/ox_N"/>
</dbReference>
<comment type="subunit">
    <text evidence="20">Homodimer. Homodimerizes after import into the mitochondrion.</text>
</comment>
<evidence type="ECO:0000256" key="13">
    <source>
        <dbReference type="ARBA" id="ARBA00023002"/>
    </source>
</evidence>
<dbReference type="EMBL" id="JBJKFK010000001">
    <property type="protein sequence ID" value="KAL3321299.1"/>
    <property type="molecule type" value="Genomic_DNA"/>
</dbReference>
<keyword evidence="10" id="KW-0276">Fatty acid metabolism</keyword>
<evidence type="ECO:0000256" key="25">
    <source>
        <dbReference type="ARBA" id="ARBA00049050"/>
    </source>
</evidence>
<evidence type="ECO:0000256" key="23">
    <source>
        <dbReference type="ARBA" id="ARBA00048086"/>
    </source>
</evidence>
<keyword evidence="7" id="KW-0999">Mitochondrion inner membrane</keyword>
<comment type="catalytic activity">
    <reaction evidence="25">
        <text>a very-long-chain 2,3-saturated fatty acyl-CoA + oxidized [electron-transfer flavoprotein] + H(+) = a very-long-chain (2E)-enoyl-CoA + reduced [electron-transfer flavoprotein]</text>
        <dbReference type="Rhea" id="RHEA:19181"/>
        <dbReference type="Rhea" id="RHEA-COMP:10685"/>
        <dbReference type="Rhea" id="RHEA-COMP:10686"/>
        <dbReference type="ChEBI" id="CHEBI:15378"/>
        <dbReference type="ChEBI" id="CHEBI:57692"/>
        <dbReference type="ChEBI" id="CHEBI:58307"/>
        <dbReference type="ChEBI" id="CHEBI:83724"/>
        <dbReference type="ChEBI" id="CHEBI:83728"/>
        <dbReference type="EC" id="1.3.8.9"/>
    </reaction>
    <physiologicalReaction direction="left-to-right" evidence="25">
        <dbReference type="Rhea" id="RHEA:19182"/>
    </physiologicalReaction>
</comment>
<evidence type="ECO:0000259" key="32">
    <source>
        <dbReference type="Pfam" id="PF21343"/>
    </source>
</evidence>
<evidence type="ECO:0000256" key="4">
    <source>
        <dbReference type="ARBA" id="ARBA00009347"/>
    </source>
</evidence>
<evidence type="ECO:0000259" key="29">
    <source>
        <dbReference type="Pfam" id="PF00441"/>
    </source>
</evidence>
<evidence type="ECO:0000256" key="21">
    <source>
        <dbReference type="ARBA" id="ARBA00047893"/>
    </source>
</evidence>
<dbReference type="GO" id="GO:0005743">
    <property type="term" value="C:mitochondrial inner membrane"/>
    <property type="evidence" value="ECO:0007669"/>
    <property type="project" value="UniProtKB-SubCell"/>
</dbReference>
<dbReference type="FunFam" id="1.10.540.10:FF:000001">
    <property type="entry name" value="Very long-chain-specific acyl-CoA dehydrogenase, mitochondrial"/>
    <property type="match status" value="1"/>
</dbReference>
<keyword evidence="15" id="KW-0496">Mitochondrion</keyword>
<comment type="caution">
    <text evidence="33">The sequence shown here is derived from an EMBL/GenBank/DDBJ whole genome shotgun (WGS) entry which is preliminary data.</text>
</comment>
<feature type="domain" description="ACAD9/ACADV-like C-terminal" evidence="32">
    <location>
        <begin position="457"/>
        <end position="501"/>
    </location>
</feature>
<feature type="domain" description="Acyl-CoA dehydrogenase/oxidase N-terminal" evidence="31">
    <location>
        <begin position="41"/>
        <end position="145"/>
    </location>
</feature>
<dbReference type="Gene3D" id="1.20.140.10">
    <property type="entry name" value="Butyryl-CoA Dehydrogenase, subunit A, domain 3"/>
    <property type="match status" value="2"/>
</dbReference>
<keyword evidence="6 28" id="KW-0285">Flavoprotein</keyword>
<evidence type="ECO:0000256" key="19">
    <source>
        <dbReference type="ARBA" id="ARBA00045422"/>
    </source>
</evidence>
<comment type="subcellular location">
    <subcellularLocation>
        <location evidence="2">Mitochondrion inner membrane</location>
        <topology evidence="2">Peripheral membrane protein</topology>
    </subcellularLocation>
</comment>
<evidence type="ECO:0000256" key="18">
    <source>
        <dbReference type="ARBA" id="ARBA00040902"/>
    </source>
</evidence>
<evidence type="ECO:0000256" key="3">
    <source>
        <dbReference type="ARBA" id="ARBA00005198"/>
    </source>
</evidence>
<comment type="catalytic activity">
    <reaction evidence="23">
        <text>tetracosanoyl-CoA + oxidized [electron-transfer flavoprotein] + H(+) = (2E)-tetracosenoyl-CoA + reduced [electron-transfer flavoprotein]</text>
        <dbReference type="Rhea" id="RHEA:47232"/>
        <dbReference type="Rhea" id="RHEA-COMP:10685"/>
        <dbReference type="Rhea" id="RHEA-COMP:10686"/>
        <dbReference type="ChEBI" id="CHEBI:15378"/>
        <dbReference type="ChEBI" id="CHEBI:57692"/>
        <dbReference type="ChEBI" id="CHEBI:58307"/>
        <dbReference type="ChEBI" id="CHEBI:65052"/>
        <dbReference type="ChEBI" id="CHEBI:74693"/>
    </reaction>
    <physiologicalReaction direction="left-to-right" evidence="23">
        <dbReference type="Rhea" id="RHEA:47233"/>
    </physiologicalReaction>
</comment>
<evidence type="ECO:0000256" key="2">
    <source>
        <dbReference type="ARBA" id="ARBA00004637"/>
    </source>
</evidence>
<evidence type="ECO:0000256" key="12">
    <source>
        <dbReference type="ARBA" id="ARBA00022990"/>
    </source>
</evidence>
<evidence type="ECO:0000256" key="26">
    <source>
        <dbReference type="ARBA" id="ARBA00049140"/>
    </source>
</evidence>
<dbReference type="PANTHER" id="PTHR43884">
    <property type="entry name" value="ACYL-COA DEHYDROGENASE"/>
    <property type="match status" value="1"/>
</dbReference>
<evidence type="ECO:0000313" key="33">
    <source>
        <dbReference type="EMBL" id="KAL3321299.1"/>
    </source>
</evidence>
<dbReference type="InterPro" id="IPR036250">
    <property type="entry name" value="AcylCo_DH-like_C"/>
</dbReference>
<dbReference type="Gene3D" id="2.40.110.10">
    <property type="entry name" value="Butyryl-CoA Dehydrogenase, subunit A, domain 2"/>
    <property type="match status" value="1"/>
</dbReference>
<comment type="similarity">
    <text evidence="4 28">Belongs to the acyl-CoA dehydrogenase family.</text>
</comment>
<dbReference type="InterPro" id="IPR049448">
    <property type="entry name" value="ACAD9/ACADV-like_C"/>
</dbReference>
<dbReference type="InterPro" id="IPR009075">
    <property type="entry name" value="AcylCo_DH/oxidase_C"/>
</dbReference>
<evidence type="ECO:0000313" key="34">
    <source>
        <dbReference type="Proteomes" id="UP001626550"/>
    </source>
</evidence>
<dbReference type="Pfam" id="PF00441">
    <property type="entry name" value="Acyl-CoA_dh_1"/>
    <property type="match status" value="1"/>
</dbReference>
<proteinExistence type="inferred from homology"/>
<name>A0ABD2QP55_9PLAT</name>
<comment type="catalytic activity">
    <reaction evidence="22">
        <text>oxidized [electron-transfer flavoprotein] + hexadecanoyl-CoA + H(+) = (2E)-hexadecenoyl-CoA + reduced [electron-transfer flavoprotein]</text>
        <dbReference type="Rhea" id="RHEA:43448"/>
        <dbReference type="Rhea" id="RHEA-COMP:10685"/>
        <dbReference type="Rhea" id="RHEA-COMP:10686"/>
        <dbReference type="ChEBI" id="CHEBI:15378"/>
        <dbReference type="ChEBI" id="CHEBI:57379"/>
        <dbReference type="ChEBI" id="CHEBI:57692"/>
        <dbReference type="ChEBI" id="CHEBI:58307"/>
        <dbReference type="ChEBI" id="CHEBI:61526"/>
    </reaction>
    <physiologicalReaction direction="left-to-right" evidence="22">
        <dbReference type="Rhea" id="RHEA:43449"/>
    </physiologicalReaction>
</comment>
<dbReference type="GO" id="GO:0006631">
    <property type="term" value="P:fatty acid metabolic process"/>
    <property type="evidence" value="ECO:0007669"/>
    <property type="project" value="UniProtKB-KW"/>
</dbReference>
<dbReference type="Proteomes" id="UP001626550">
    <property type="component" value="Unassembled WGS sequence"/>
</dbReference>
<keyword evidence="12" id="KW-0007">Acetylation</keyword>
<protein>
    <recommendedName>
        <fullName evidence="18">Very long-chain specific acyl-CoA dehydrogenase, mitochondrial</fullName>
        <ecNumber evidence="17">1.3.8.9</ecNumber>
    </recommendedName>
</protein>
<dbReference type="Pfam" id="PF02770">
    <property type="entry name" value="Acyl-CoA_dh_M"/>
    <property type="match status" value="1"/>
</dbReference>
<evidence type="ECO:0000256" key="17">
    <source>
        <dbReference type="ARBA" id="ARBA00039034"/>
    </source>
</evidence>
<keyword evidence="13 28" id="KW-0560">Oxidoreductase</keyword>
<evidence type="ECO:0000256" key="11">
    <source>
        <dbReference type="ARBA" id="ARBA00022946"/>
    </source>
</evidence>
<comment type="catalytic activity">
    <reaction evidence="21">
        <text>dodecanoyl-CoA + oxidized [electron-transfer flavoprotein] + H(+) = (2E)-dodecenoyl-CoA + reduced [electron-transfer flavoprotein]</text>
        <dbReference type="Rhea" id="RHEA:47296"/>
        <dbReference type="Rhea" id="RHEA-COMP:10685"/>
        <dbReference type="Rhea" id="RHEA-COMP:10686"/>
        <dbReference type="ChEBI" id="CHEBI:15378"/>
        <dbReference type="ChEBI" id="CHEBI:57330"/>
        <dbReference type="ChEBI" id="CHEBI:57375"/>
        <dbReference type="ChEBI" id="CHEBI:57692"/>
        <dbReference type="ChEBI" id="CHEBI:58307"/>
    </reaction>
    <physiologicalReaction direction="left-to-right" evidence="21">
        <dbReference type="Rhea" id="RHEA:47297"/>
    </physiologicalReaction>
</comment>
<evidence type="ECO:0000259" key="30">
    <source>
        <dbReference type="Pfam" id="PF02770"/>
    </source>
</evidence>
<evidence type="ECO:0000256" key="10">
    <source>
        <dbReference type="ARBA" id="ARBA00022832"/>
    </source>
</evidence>
<keyword evidence="11" id="KW-0809">Transit peptide</keyword>
<keyword evidence="14" id="KW-0443">Lipid metabolism</keyword>
<comment type="cofactor">
    <cofactor evidence="1 28">
        <name>FAD</name>
        <dbReference type="ChEBI" id="CHEBI:57692"/>
    </cofactor>
</comment>
<dbReference type="SUPFAM" id="SSF56645">
    <property type="entry name" value="Acyl-CoA dehydrogenase NM domain-like"/>
    <property type="match status" value="1"/>
</dbReference>
<keyword evidence="9 28" id="KW-0274">FAD</keyword>
<comment type="function">
    <text evidence="19">Very long-chain specific acyl-CoA dehydrogenase is one of the acyl-CoA dehydrogenases that catalyze the first step of mitochondrial fatty acid beta-oxidation, an aerobic process breaking down fatty acids into acetyl-CoA and allowing the production of energy from fats. The first step of fatty acid beta-oxidation consists in the removal of one hydrogen from C-2 and C-3 of the straight-chain fatty acyl-CoA thioester, resulting in the formation of trans-2-enoyl-CoA. Among the different mitochondrial acyl-CoA dehydrogenases, very long-chain specific acyl-CoA dehydrogenase acts specifically on acyl-CoAs with saturated 12 to 24 carbons long primary chains.</text>
</comment>
<keyword evidence="34" id="KW-1185">Reference proteome</keyword>
<evidence type="ECO:0000256" key="1">
    <source>
        <dbReference type="ARBA" id="ARBA00001974"/>
    </source>
</evidence>
<evidence type="ECO:0000256" key="20">
    <source>
        <dbReference type="ARBA" id="ARBA00046812"/>
    </source>
</evidence>
<evidence type="ECO:0000256" key="16">
    <source>
        <dbReference type="ARBA" id="ARBA00023136"/>
    </source>
</evidence>
<feature type="domain" description="Acyl-CoA dehydrogenase/oxidase C-terminal" evidence="29">
    <location>
        <begin position="263"/>
        <end position="408"/>
    </location>
</feature>
<gene>
    <name evidence="33" type="ORF">Ciccas_000006</name>
</gene>
<dbReference type="InterPro" id="IPR006089">
    <property type="entry name" value="Acyl-CoA_DH_CS"/>
</dbReference>
<evidence type="ECO:0000256" key="28">
    <source>
        <dbReference type="RuleBase" id="RU362125"/>
    </source>
</evidence>
<dbReference type="PANTHER" id="PTHR43884:SF11">
    <property type="entry name" value="VERY LONG-CHAIN SPECIFIC ACYL-COA DEHYDROGENASE, MITOCHONDRIAL"/>
    <property type="match status" value="1"/>
</dbReference>
<dbReference type="AlphaFoldDB" id="A0ABD2QP55"/>
<comment type="catalytic activity">
    <reaction evidence="24">
        <text>tetradecanoyl-CoA + oxidized [electron-transfer flavoprotein] + H(+) = (2E)-tetradecenoyl-CoA + reduced [electron-transfer flavoprotein]</text>
        <dbReference type="Rhea" id="RHEA:47316"/>
        <dbReference type="Rhea" id="RHEA-COMP:10685"/>
        <dbReference type="Rhea" id="RHEA-COMP:10686"/>
        <dbReference type="ChEBI" id="CHEBI:15378"/>
        <dbReference type="ChEBI" id="CHEBI:57385"/>
        <dbReference type="ChEBI" id="CHEBI:57692"/>
        <dbReference type="ChEBI" id="CHEBI:58307"/>
        <dbReference type="ChEBI" id="CHEBI:61405"/>
    </reaction>
    <physiologicalReaction direction="left-to-right" evidence="24">
        <dbReference type="Rhea" id="RHEA:47317"/>
    </physiologicalReaction>
</comment>
<evidence type="ECO:0000256" key="6">
    <source>
        <dbReference type="ARBA" id="ARBA00022630"/>
    </source>
</evidence>
<evidence type="ECO:0000256" key="7">
    <source>
        <dbReference type="ARBA" id="ARBA00022792"/>
    </source>
</evidence>
<keyword evidence="16" id="KW-0472">Membrane</keyword>
<comment type="pathway">
    <text evidence="3">Lipid metabolism; mitochondrial fatty acid beta-oxidation.</text>
</comment>
<dbReference type="GO" id="GO:0017099">
    <property type="term" value="F:very-long-chain fatty acyl-CoA dehydrogenase activity"/>
    <property type="evidence" value="ECO:0007669"/>
    <property type="project" value="UniProtKB-EC"/>
</dbReference>
<dbReference type="Pfam" id="PF02771">
    <property type="entry name" value="Acyl-CoA_dh_N"/>
    <property type="match status" value="1"/>
</dbReference>
<evidence type="ECO:0000256" key="15">
    <source>
        <dbReference type="ARBA" id="ARBA00023128"/>
    </source>
</evidence>
<organism evidence="33 34">
    <name type="scientific">Cichlidogyrus casuarinus</name>
    <dbReference type="NCBI Taxonomy" id="1844966"/>
    <lineage>
        <taxon>Eukaryota</taxon>
        <taxon>Metazoa</taxon>
        <taxon>Spiralia</taxon>
        <taxon>Lophotrochozoa</taxon>
        <taxon>Platyhelminthes</taxon>
        <taxon>Monogenea</taxon>
        <taxon>Monopisthocotylea</taxon>
        <taxon>Dactylogyridea</taxon>
        <taxon>Ancyrocephalidae</taxon>
        <taxon>Cichlidogyrus</taxon>
    </lineage>
</organism>
<keyword evidence="5" id="KW-0597">Phosphoprotein</keyword>
<evidence type="ECO:0000256" key="27">
    <source>
        <dbReference type="ARBA" id="ARBA00049224"/>
    </source>
</evidence>
<evidence type="ECO:0000256" key="22">
    <source>
        <dbReference type="ARBA" id="ARBA00047916"/>
    </source>
</evidence>
<evidence type="ECO:0000256" key="5">
    <source>
        <dbReference type="ARBA" id="ARBA00022553"/>
    </source>
</evidence>
<dbReference type="Gene3D" id="1.10.540.10">
    <property type="entry name" value="Acyl-CoA dehydrogenase/oxidase, N-terminal domain"/>
    <property type="match status" value="1"/>
</dbReference>
<evidence type="ECO:0000256" key="8">
    <source>
        <dbReference type="ARBA" id="ARBA00022799"/>
    </source>
</evidence>
<dbReference type="InterPro" id="IPR006091">
    <property type="entry name" value="Acyl-CoA_Oxase/DH_mid-dom"/>
</dbReference>
<dbReference type="EC" id="1.3.8.9" evidence="17"/>
<comment type="catalytic activity">
    <reaction evidence="27">
        <text>octadecanoyl-CoA + oxidized [electron-transfer flavoprotein] + H(+) = (2E)-octadecenoyl-CoA + reduced [electron-transfer flavoprotein]</text>
        <dbReference type="Rhea" id="RHEA:47240"/>
        <dbReference type="Rhea" id="RHEA-COMP:10685"/>
        <dbReference type="Rhea" id="RHEA-COMP:10686"/>
        <dbReference type="ChEBI" id="CHEBI:15378"/>
        <dbReference type="ChEBI" id="CHEBI:57394"/>
        <dbReference type="ChEBI" id="CHEBI:57692"/>
        <dbReference type="ChEBI" id="CHEBI:58307"/>
        <dbReference type="ChEBI" id="CHEBI:71412"/>
    </reaction>
    <physiologicalReaction direction="left-to-right" evidence="27">
        <dbReference type="Rhea" id="RHEA:47241"/>
    </physiologicalReaction>
</comment>
<evidence type="ECO:0000256" key="24">
    <source>
        <dbReference type="ARBA" id="ARBA00049038"/>
    </source>
</evidence>
<comment type="catalytic activity">
    <reaction evidence="26">
        <text>eicosanoyl-CoA + oxidized [electron-transfer flavoprotein] + H(+) = (2E)-eicosenoyl-CoA + reduced [electron-transfer flavoprotein]</text>
        <dbReference type="Rhea" id="RHEA:47236"/>
        <dbReference type="Rhea" id="RHEA-COMP:10685"/>
        <dbReference type="Rhea" id="RHEA-COMP:10686"/>
        <dbReference type="ChEBI" id="CHEBI:15378"/>
        <dbReference type="ChEBI" id="CHEBI:57380"/>
        <dbReference type="ChEBI" id="CHEBI:57692"/>
        <dbReference type="ChEBI" id="CHEBI:58307"/>
        <dbReference type="ChEBI" id="CHEBI:74691"/>
    </reaction>
    <physiologicalReaction direction="left-to-right" evidence="26">
        <dbReference type="Rhea" id="RHEA:47237"/>
    </physiologicalReaction>
</comment>
<dbReference type="Pfam" id="PF21343">
    <property type="entry name" value="ACAD9-ACADV_C"/>
    <property type="match status" value="1"/>
</dbReference>
<evidence type="ECO:0000259" key="31">
    <source>
        <dbReference type="Pfam" id="PF02771"/>
    </source>
</evidence>
<reference evidence="33 34" key="1">
    <citation type="submission" date="2024-11" db="EMBL/GenBank/DDBJ databases">
        <title>Adaptive evolution of stress response genes in parasites aligns with host niche diversity.</title>
        <authorList>
            <person name="Hahn C."/>
            <person name="Resl P."/>
        </authorList>
    </citation>
    <scope>NUCLEOTIDE SEQUENCE [LARGE SCALE GENOMIC DNA]</scope>
    <source>
        <strain evidence="33">EGGRZ-B1_66</strain>
        <tissue evidence="33">Body</tissue>
    </source>
</reference>
<evidence type="ECO:0000256" key="9">
    <source>
        <dbReference type="ARBA" id="ARBA00022827"/>
    </source>
</evidence>
<accession>A0ABD2QP55</accession>
<evidence type="ECO:0000256" key="14">
    <source>
        <dbReference type="ARBA" id="ARBA00023098"/>
    </source>
</evidence>
<sequence length="544" mass="59838">MFRGKLCTKELLPFPKGTRTLNKFILLIIVLSSERVEFISQMIDPVEKFLATENDPYKNDETEKFDPKTVEGLKELGAFGLQVPEEYDGVGLCNTEYARVVSIVGLTDLALGIFLGSHQSIGYKGILLYGTEEQKKKYLPDLASGRKLAAYCLTEPMHGSDASSIKTKAVLSPDGKHYIMNGSKVWISNGGWADVFTVFAKVPVTDKDGQTKDKMTGFIVERGFGGLKHSEPEKKMGIKASNTVSLYFEDCKIPVENVLGEVGQGFKVAVNILNQGRFGMASALSGTMRTAIGKAADFASQRHQFDRHIKDFESVREKIAMMCMRQYATESMAFMVSGIMDLGAKDFQVEAAISKIYSSEAAWFCVDEAIQIHGGMGFMRETQLERVLRDLRVFRIFEGANDVLRLFVTLTAMNNAGKHLAASAKSPGGLLSLFSSSMKTKLGLSPSASEFAGKISPTLADASKLIGENVDKIAWTVFNLLRVHKKAIIEEQYKLTRLADAGHAVTKRSLEDIDGSEQTRDLVRSVSKEVFDHLGMVPKSPIGV</sequence>
<feature type="domain" description="Acyl-CoA oxidase/dehydrogenase middle" evidence="30">
    <location>
        <begin position="150"/>
        <end position="251"/>
    </location>
</feature>
<dbReference type="PROSITE" id="PS00073">
    <property type="entry name" value="ACYL_COA_DH_2"/>
    <property type="match status" value="1"/>
</dbReference>
<dbReference type="InterPro" id="IPR009100">
    <property type="entry name" value="AcylCoA_DH/oxidase_NM_dom_sf"/>
</dbReference>
<dbReference type="FunFam" id="1.20.140.10:FF:000008">
    <property type="entry name" value="acyl-CoA dehydrogenase family member 9, mitochondrial"/>
    <property type="match status" value="1"/>
</dbReference>
<keyword evidence="8" id="KW-0702">S-nitrosylation</keyword>
<dbReference type="FunFam" id="2.40.110.10:FF:000006">
    <property type="entry name" value="very long-chain specific acyl-CoA dehydrogenase, mitochondrial"/>
    <property type="match status" value="1"/>
</dbReference>